<dbReference type="InterPro" id="IPR019734">
    <property type="entry name" value="TPR_rpt"/>
</dbReference>
<dbReference type="PANTHER" id="PTHR44227">
    <property type="match status" value="1"/>
</dbReference>
<dbReference type="eggNOG" id="COG3063">
    <property type="taxonomic scope" value="Bacteria"/>
</dbReference>
<name>A0A094JDY6_9GAMM</name>
<organism evidence="6 7">
    <name type="scientific">Shewanella mangrovi</name>
    <dbReference type="NCBI Taxonomy" id="1515746"/>
    <lineage>
        <taxon>Bacteria</taxon>
        <taxon>Pseudomonadati</taxon>
        <taxon>Pseudomonadota</taxon>
        <taxon>Gammaproteobacteria</taxon>
        <taxon>Alteromonadales</taxon>
        <taxon>Shewanellaceae</taxon>
        <taxon>Shewanella</taxon>
    </lineage>
</organism>
<dbReference type="NCBIfam" id="TIGR02521">
    <property type="entry name" value="type_IV_pilW"/>
    <property type="match status" value="1"/>
</dbReference>
<feature type="repeat" description="TPR" evidence="3">
    <location>
        <begin position="149"/>
        <end position="182"/>
    </location>
</feature>
<dbReference type="RefSeq" id="WP_037440889.1">
    <property type="nucleotide sequence ID" value="NZ_JPEO01000003.1"/>
</dbReference>
<dbReference type="PROSITE" id="PS50005">
    <property type="entry name" value="TPR"/>
    <property type="match status" value="2"/>
</dbReference>
<evidence type="ECO:0000256" key="3">
    <source>
        <dbReference type="PROSITE-ProRule" id="PRU00339"/>
    </source>
</evidence>
<feature type="domain" description="Pre-mRNA-splicing factor Syf1/CRNKL1-like C-terminal HAT-repeats" evidence="5">
    <location>
        <begin position="88"/>
        <end position="213"/>
    </location>
</feature>
<dbReference type="AlphaFoldDB" id="A0A094JDY6"/>
<protein>
    <submittedName>
        <fullName evidence="6">Pilus assembly protein PilW</fullName>
    </submittedName>
</protein>
<dbReference type="STRING" id="1515746.HR45_06450"/>
<dbReference type="InterPro" id="IPR013360">
    <property type="entry name" value="Pilus_4_PilW"/>
</dbReference>
<dbReference type="PANTHER" id="PTHR44227:SF3">
    <property type="entry name" value="PROTEIN O-MANNOSYL-TRANSFERASE TMTC4"/>
    <property type="match status" value="1"/>
</dbReference>
<dbReference type="Pfam" id="PF13181">
    <property type="entry name" value="TPR_8"/>
    <property type="match status" value="1"/>
</dbReference>
<gene>
    <name evidence="6" type="ORF">HR45_06450</name>
</gene>
<dbReference type="InterPro" id="IPR011990">
    <property type="entry name" value="TPR-like_helical_dom_sf"/>
</dbReference>
<dbReference type="InterPro" id="IPR052346">
    <property type="entry name" value="O-mannosyl-transferase_TMTC"/>
</dbReference>
<dbReference type="Pfam" id="PF23231">
    <property type="entry name" value="HAT_Syf1_CNRKL1_C"/>
    <property type="match status" value="1"/>
</dbReference>
<evidence type="ECO:0000313" key="7">
    <source>
        <dbReference type="Proteomes" id="UP000029264"/>
    </source>
</evidence>
<dbReference type="Proteomes" id="UP000029264">
    <property type="component" value="Unassembled WGS sequence"/>
</dbReference>
<evidence type="ECO:0000313" key="6">
    <source>
        <dbReference type="EMBL" id="KFZ38140.1"/>
    </source>
</evidence>
<keyword evidence="4" id="KW-0732">Signal</keyword>
<keyword evidence="2 3" id="KW-0802">TPR repeat</keyword>
<evidence type="ECO:0000259" key="5">
    <source>
        <dbReference type="Pfam" id="PF23231"/>
    </source>
</evidence>
<proteinExistence type="predicted"/>
<reference evidence="6 7" key="1">
    <citation type="submission" date="2014-06" db="EMBL/GenBank/DDBJ databases">
        <title>Shewanella sp. YQH10.</title>
        <authorList>
            <person name="Liu Y."/>
            <person name="Zeng R."/>
        </authorList>
    </citation>
    <scope>NUCLEOTIDE SEQUENCE [LARGE SCALE GENOMIC DNA]</scope>
    <source>
        <strain evidence="6 7">YQH10</strain>
    </source>
</reference>
<keyword evidence="1" id="KW-0677">Repeat</keyword>
<dbReference type="Gene3D" id="1.25.40.10">
    <property type="entry name" value="Tetratricopeptide repeat domain"/>
    <property type="match status" value="1"/>
</dbReference>
<dbReference type="InterPro" id="IPR055430">
    <property type="entry name" value="HAT_Syf1_CNRKL1_C"/>
</dbReference>
<dbReference type="SUPFAM" id="SSF81901">
    <property type="entry name" value="HCP-like"/>
    <property type="match status" value="1"/>
</dbReference>
<sequence length="261" mass="29032">MKHGLPGILLLLVASSQLAGCVTERTYAGTDTPVTERKFDRTAAALERSQLGLAYLKKRDSEQAKANLDRAMEYAPELEQVNLAMAYYYESVGEMQKAEDTYDRAIDTRDASGDAANNFGVFLCKEAKYEKSERMFLRAINNPKYTRTASSYENLGICMRKAGSVDKARQYFGMALKYEPRRRVSLLEMAALEEGIGNYSAAKVMLQRYDKVATMSAESLALAVKIETGLGNTDAAKRNGILLLAKFPQSPQAKAYRTNMH</sequence>
<dbReference type="SMART" id="SM00028">
    <property type="entry name" value="TPR"/>
    <property type="match status" value="4"/>
</dbReference>
<evidence type="ECO:0000256" key="2">
    <source>
        <dbReference type="ARBA" id="ARBA00022803"/>
    </source>
</evidence>
<keyword evidence="7" id="KW-1185">Reference proteome</keyword>
<accession>A0A094JDY6</accession>
<feature type="signal peptide" evidence="4">
    <location>
        <begin position="1"/>
        <end position="19"/>
    </location>
</feature>
<dbReference type="OrthoDB" id="9814042at2"/>
<comment type="caution">
    <text evidence="6">The sequence shown here is derived from an EMBL/GenBank/DDBJ whole genome shotgun (WGS) entry which is preliminary data.</text>
</comment>
<dbReference type="GO" id="GO:0035269">
    <property type="term" value="P:protein O-linked glycosylation via mannose"/>
    <property type="evidence" value="ECO:0007669"/>
    <property type="project" value="TreeGrafter"/>
</dbReference>
<evidence type="ECO:0000256" key="1">
    <source>
        <dbReference type="ARBA" id="ARBA00022737"/>
    </source>
</evidence>
<feature type="repeat" description="TPR" evidence="3">
    <location>
        <begin position="45"/>
        <end position="78"/>
    </location>
</feature>
<dbReference type="GO" id="GO:0000030">
    <property type="term" value="F:mannosyltransferase activity"/>
    <property type="evidence" value="ECO:0007669"/>
    <property type="project" value="TreeGrafter"/>
</dbReference>
<dbReference type="EMBL" id="JPEO01000003">
    <property type="protein sequence ID" value="KFZ38140.1"/>
    <property type="molecule type" value="Genomic_DNA"/>
</dbReference>
<dbReference type="GO" id="GO:0030968">
    <property type="term" value="P:endoplasmic reticulum unfolded protein response"/>
    <property type="evidence" value="ECO:0007669"/>
    <property type="project" value="TreeGrafter"/>
</dbReference>
<evidence type="ECO:0000256" key="4">
    <source>
        <dbReference type="SAM" id="SignalP"/>
    </source>
</evidence>
<feature type="chain" id="PRO_5001905878" evidence="4">
    <location>
        <begin position="20"/>
        <end position="261"/>
    </location>
</feature>